<sequence length="74" mass="8023">MGIIPARIYEMGYSTPKKQLNLKDFLAQPVTQKPFRNGMAFRRPGAAASGSMVAKPAPAACATRAEDTKRNPTE</sequence>
<gene>
    <name evidence="2" type="ORF">ACFSM0_07780</name>
</gene>
<organism evidence="2 3">
    <name type="scientific">Rhodobacter lacus</name>
    <dbReference type="NCBI Taxonomy" id="1641972"/>
    <lineage>
        <taxon>Bacteria</taxon>
        <taxon>Pseudomonadati</taxon>
        <taxon>Pseudomonadota</taxon>
        <taxon>Alphaproteobacteria</taxon>
        <taxon>Rhodobacterales</taxon>
        <taxon>Rhodobacter group</taxon>
        <taxon>Rhodobacter</taxon>
    </lineage>
</organism>
<protein>
    <submittedName>
        <fullName evidence="2">Uncharacterized protein</fullName>
    </submittedName>
</protein>
<dbReference type="Proteomes" id="UP001597413">
    <property type="component" value="Unassembled WGS sequence"/>
</dbReference>
<dbReference type="RefSeq" id="WP_377388972.1">
    <property type="nucleotide sequence ID" value="NZ_JBHUIX010000009.1"/>
</dbReference>
<name>A0ABW5A8F1_9RHOB</name>
<comment type="caution">
    <text evidence="2">The sequence shown here is derived from an EMBL/GenBank/DDBJ whole genome shotgun (WGS) entry which is preliminary data.</text>
</comment>
<evidence type="ECO:0000313" key="3">
    <source>
        <dbReference type="Proteomes" id="UP001597413"/>
    </source>
</evidence>
<feature type="compositionally biased region" description="Low complexity" evidence="1">
    <location>
        <begin position="54"/>
        <end position="63"/>
    </location>
</feature>
<accession>A0ABW5A8F1</accession>
<keyword evidence="3" id="KW-1185">Reference proteome</keyword>
<feature type="compositionally biased region" description="Basic and acidic residues" evidence="1">
    <location>
        <begin position="64"/>
        <end position="74"/>
    </location>
</feature>
<proteinExistence type="predicted"/>
<reference evidence="3" key="1">
    <citation type="journal article" date="2019" name="Int. J. Syst. Evol. Microbiol.">
        <title>The Global Catalogue of Microorganisms (GCM) 10K type strain sequencing project: providing services to taxonomists for standard genome sequencing and annotation.</title>
        <authorList>
            <consortium name="The Broad Institute Genomics Platform"/>
            <consortium name="The Broad Institute Genome Sequencing Center for Infectious Disease"/>
            <person name="Wu L."/>
            <person name="Ma J."/>
        </authorList>
    </citation>
    <scope>NUCLEOTIDE SEQUENCE [LARGE SCALE GENOMIC DNA]</scope>
    <source>
        <strain evidence="3">CCUG 55131</strain>
    </source>
</reference>
<feature type="region of interest" description="Disordered" evidence="1">
    <location>
        <begin position="46"/>
        <end position="74"/>
    </location>
</feature>
<evidence type="ECO:0000313" key="2">
    <source>
        <dbReference type="EMBL" id="MFD2173984.1"/>
    </source>
</evidence>
<dbReference type="EMBL" id="JBHUIX010000009">
    <property type="protein sequence ID" value="MFD2173984.1"/>
    <property type="molecule type" value="Genomic_DNA"/>
</dbReference>
<evidence type="ECO:0000256" key="1">
    <source>
        <dbReference type="SAM" id="MobiDB-lite"/>
    </source>
</evidence>